<dbReference type="Proteomes" id="UP001060085">
    <property type="component" value="Linkage Group LG06"/>
</dbReference>
<evidence type="ECO:0000313" key="1">
    <source>
        <dbReference type="EMBL" id="KAI5656766.1"/>
    </source>
</evidence>
<reference evidence="2" key="1">
    <citation type="journal article" date="2023" name="Nat. Plants">
        <title>Single-cell RNA sequencing provides a high-resolution roadmap for understanding the multicellular compartmentation of specialized metabolism.</title>
        <authorList>
            <person name="Sun S."/>
            <person name="Shen X."/>
            <person name="Li Y."/>
            <person name="Li Y."/>
            <person name="Wang S."/>
            <person name="Li R."/>
            <person name="Zhang H."/>
            <person name="Shen G."/>
            <person name="Guo B."/>
            <person name="Wei J."/>
            <person name="Xu J."/>
            <person name="St-Pierre B."/>
            <person name="Chen S."/>
            <person name="Sun C."/>
        </authorList>
    </citation>
    <scope>NUCLEOTIDE SEQUENCE [LARGE SCALE GENOMIC DNA]</scope>
</reference>
<dbReference type="EMBL" id="CM044706">
    <property type="protein sequence ID" value="KAI5656766.1"/>
    <property type="molecule type" value="Genomic_DNA"/>
</dbReference>
<proteinExistence type="predicted"/>
<gene>
    <name evidence="1" type="ORF">M9H77_25559</name>
</gene>
<evidence type="ECO:0000313" key="2">
    <source>
        <dbReference type="Proteomes" id="UP001060085"/>
    </source>
</evidence>
<name>A0ACC0A849_CATRO</name>
<comment type="caution">
    <text evidence="1">The sequence shown here is derived from an EMBL/GenBank/DDBJ whole genome shotgun (WGS) entry which is preliminary data.</text>
</comment>
<accession>A0ACC0A849</accession>
<keyword evidence="2" id="KW-1185">Reference proteome</keyword>
<sequence length="676" mass="76854">MKQKRIDKVADEIKRTDRTKEDQRKKIKRTDRTKEDQRKKNRTAVTKKTSELVILDNGLVSLTISKPRGLVTGIKYAGMDNLLDLKSGENSRGYWDLNGNFPGGQDRYYLLRGSNYSVIHLSNDQVEISFGREYNISSAGNTSLPLSIDLRYILRSGVSGFYSYAIYERPAGCPAFDLVQTRMLFKLRREKFHYMAITDEKQRIMPMPEDLLPQRSKQLIVPESVLLVNPINPDLKGEVDDKYQYSLDNKDSGVHGWISSGPIVGFWIIFPSQEFRNGGPTKQNLTAHTGPACLAMFHGSHYIGDDMVAHFEEGETWRKVFGPVFIYLNATNDVSKAHNLWTDAKRQRLFEESLWPYNFASSPYYLTAKERGSASGQFFVEDRFLSESPIPAKYAYVGLSAATTAGSWQTESKNYQFWVQTDSNGNFMIKNVLPGVYALHGWVPGFIGDYLYEKSVTISAGSEVELGKLIYTPPRDGPTVWEIGLPNRTGNDYYVPDVNPLYVNKLFLHSPEKFRQYGLWDRYTDIHPQSDLVFNVGINDPKKDWFFAHVDRRGENKYLPTTWRIQFNMGSIKKGIYKLRLSIASANRSDLKAHVNDIGLQHLVFQVMNLGNDNAVCRHGIHGVYRLFSTDISSSLLIKGDNTIFLTQARGGDALCGIIYDYIRLEAPAISETITQ</sequence>
<protein>
    <submittedName>
        <fullName evidence="1">Uncharacterized protein</fullName>
    </submittedName>
</protein>
<organism evidence="1 2">
    <name type="scientific">Catharanthus roseus</name>
    <name type="common">Madagascar periwinkle</name>
    <name type="synonym">Vinca rosea</name>
    <dbReference type="NCBI Taxonomy" id="4058"/>
    <lineage>
        <taxon>Eukaryota</taxon>
        <taxon>Viridiplantae</taxon>
        <taxon>Streptophyta</taxon>
        <taxon>Embryophyta</taxon>
        <taxon>Tracheophyta</taxon>
        <taxon>Spermatophyta</taxon>
        <taxon>Magnoliopsida</taxon>
        <taxon>eudicotyledons</taxon>
        <taxon>Gunneridae</taxon>
        <taxon>Pentapetalae</taxon>
        <taxon>asterids</taxon>
        <taxon>lamiids</taxon>
        <taxon>Gentianales</taxon>
        <taxon>Apocynaceae</taxon>
        <taxon>Rauvolfioideae</taxon>
        <taxon>Vinceae</taxon>
        <taxon>Catharanthinae</taxon>
        <taxon>Catharanthus</taxon>
    </lineage>
</organism>